<comment type="similarity">
    <text evidence="1">Belongs to the universal ribosomal protein uL30 family.</text>
</comment>
<dbReference type="Gene3D" id="3.30.1390.20">
    <property type="entry name" value="Ribosomal protein L30, ferredoxin-like fold domain"/>
    <property type="match status" value="1"/>
</dbReference>
<sequence>MKKIKVTLKRSPIDKIKKHKLTLKALGLTKIGKTRIFPDNKAVRGMLDKVSYMLDIEEIEDETQ</sequence>
<name>A0A7C4THQ7_UNCW3</name>
<dbReference type="NCBIfam" id="TIGR01308">
    <property type="entry name" value="rpmD_bact"/>
    <property type="match status" value="1"/>
</dbReference>
<dbReference type="SUPFAM" id="SSF55129">
    <property type="entry name" value="Ribosomal protein L30p/L7e"/>
    <property type="match status" value="1"/>
</dbReference>
<organism evidence="7">
    <name type="scientific">candidate division WOR-3 bacterium</name>
    <dbReference type="NCBI Taxonomy" id="2052148"/>
    <lineage>
        <taxon>Bacteria</taxon>
        <taxon>Bacteria division WOR-3</taxon>
    </lineage>
</organism>
<dbReference type="EMBL" id="DTGZ01000102">
    <property type="protein sequence ID" value="HGV97761.1"/>
    <property type="molecule type" value="Genomic_DNA"/>
</dbReference>
<evidence type="ECO:0000256" key="1">
    <source>
        <dbReference type="ARBA" id="ARBA00007594"/>
    </source>
</evidence>
<dbReference type="InterPro" id="IPR036919">
    <property type="entry name" value="Ribo_uL30_ferredoxin-like_sf"/>
</dbReference>
<dbReference type="InterPro" id="IPR005996">
    <property type="entry name" value="Ribosomal_uL30_bac-type"/>
</dbReference>
<dbReference type="InterPro" id="IPR016082">
    <property type="entry name" value="Ribosomal_uL30_ferredoxin-like"/>
</dbReference>
<evidence type="ECO:0000313" key="7">
    <source>
        <dbReference type="EMBL" id="HGV97761.1"/>
    </source>
</evidence>
<reference evidence="7" key="1">
    <citation type="journal article" date="2020" name="mSystems">
        <title>Genome- and Community-Level Interaction Insights into Carbon Utilization and Element Cycling Functions of Hydrothermarchaeota in Hydrothermal Sediment.</title>
        <authorList>
            <person name="Zhou Z."/>
            <person name="Liu Y."/>
            <person name="Xu W."/>
            <person name="Pan J."/>
            <person name="Luo Z.H."/>
            <person name="Li M."/>
        </authorList>
    </citation>
    <scope>NUCLEOTIDE SEQUENCE [LARGE SCALE GENOMIC DNA]</scope>
    <source>
        <strain evidence="7">SpSt-774</strain>
    </source>
</reference>
<evidence type="ECO:0000256" key="5">
    <source>
        <dbReference type="ARBA" id="ARBA00035492"/>
    </source>
</evidence>
<comment type="subunit">
    <text evidence="2">Part of the 50S ribosomal subunit.</text>
</comment>
<accession>A0A7C4THQ7</accession>
<feature type="domain" description="Large ribosomal subunit protein uL30-like ferredoxin-like fold" evidence="6">
    <location>
        <begin position="4"/>
        <end position="53"/>
    </location>
</feature>
<proteinExistence type="inferred from homology"/>
<evidence type="ECO:0000256" key="3">
    <source>
        <dbReference type="ARBA" id="ARBA00022980"/>
    </source>
</evidence>
<evidence type="ECO:0000256" key="2">
    <source>
        <dbReference type="ARBA" id="ARBA00011838"/>
    </source>
</evidence>
<dbReference type="GO" id="GO:0006412">
    <property type="term" value="P:translation"/>
    <property type="evidence" value="ECO:0007669"/>
    <property type="project" value="InterPro"/>
</dbReference>
<keyword evidence="4" id="KW-0687">Ribonucleoprotein</keyword>
<gene>
    <name evidence="7" type="ORF">ENV60_05640</name>
</gene>
<keyword evidence="3 7" id="KW-0689">Ribosomal protein</keyword>
<protein>
    <recommendedName>
        <fullName evidence="5">50S ribosomal protein L30</fullName>
    </recommendedName>
</protein>
<dbReference type="PIRSF" id="PIRSF002211">
    <property type="entry name" value="Ribosomal_L30_bac-type"/>
    <property type="match status" value="1"/>
</dbReference>
<comment type="caution">
    <text evidence="7">The sequence shown here is derived from an EMBL/GenBank/DDBJ whole genome shotgun (WGS) entry which is preliminary data.</text>
</comment>
<dbReference type="GO" id="GO:0015934">
    <property type="term" value="C:large ribosomal subunit"/>
    <property type="evidence" value="ECO:0007669"/>
    <property type="project" value="InterPro"/>
</dbReference>
<evidence type="ECO:0000256" key="4">
    <source>
        <dbReference type="ARBA" id="ARBA00023274"/>
    </source>
</evidence>
<dbReference type="CDD" id="cd01658">
    <property type="entry name" value="Ribosomal_L30"/>
    <property type="match status" value="1"/>
</dbReference>
<dbReference type="HAMAP" id="MF_01371_B">
    <property type="entry name" value="Ribosomal_uL30_B"/>
    <property type="match status" value="1"/>
</dbReference>
<dbReference type="Pfam" id="PF00327">
    <property type="entry name" value="Ribosomal_L30"/>
    <property type="match status" value="1"/>
</dbReference>
<dbReference type="GO" id="GO:0003735">
    <property type="term" value="F:structural constituent of ribosome"/>
    <property type="evidence" value="ECO:0007669"/>
    <property type="project" value="InterPro"/>
</dbReference>
<evidence type="ECO:0000259" key="6">
    <source>
        <dbReference type="Pfam" id="PF00327"/>
    </source>
</evidence>
<dbReference type="AlphaFoldDB" id="A0A7C4THQ7"/>